<name>A0ABR3ZCA2_9PEZI</name>
<dbReference type="EMBL" id="JAWCUI010000017">
    <property type="protein sequence ID" value="KAL1897937.1"/>
    <property type="molecule type" value="Genomic_DNA"/>
</dbReference>
<evidence type="ECO:0000313" key="2">
    <source>
        <dbReference type="Proteomes" id="UP001583186"/>
    </source>
</evidence>
<protein>
    <submittedName>
        <fullName evidence="1">Uncharacterized protein</fullName>
    </submittedName>
</protein>
<accession>A0ABR3ZCA2</accession>
<reference evidence="1 2" key="1">
    <citation type="journal article" date="2024" name="IMA Fungus">
        <title>IMA Genome - F19 : A genome assembly and annotation guide to empower mycologists, including annotated draft genome sequences of Ceratocystis pirilliformis, Diaporthe australafricana, Fusarium ophioides, Paecilomyces lecythidis, and Sporothrix stenoceras.</title>
        <authorList>
            <person name="Aylward J."/>
            <person name="Wilson A.M."/>
            <person name="Visagie C.M."/>
            <person name="Spraker J."/>
            <person name="Barnes I."/>
            <person name="Buitendag C."/>
            <person name="Ceriani C."/>
            <person name="Del Mar Angel L."/>
            <person name="du Plessis D."/>
            <person name="Fuchs T."/>
            <person name="Gasser K."/>
            <person name="Kramer D."/>
            <person name="Li W."/>
            <person name="Munsamy K."/>
            <person name="Piso A."/>
            <person name="Price J.L."/>
            <person name="Sonnekus B."/>
            <person name="Thomas C."/>
            <person name="van der Nest A."/>
            <person name="van Dijk A."/>
            <person name="van Heerden A."/>
            <person name="van Vuuren N."/>
            <person name="Yilmaz N."/>
            <person name="Duong T.A."/>
            <person name="van der Merwe N.A."/>
            <person name="Wingfield M.J."/>
            <person name="Wingfield B.D."/>
        </authorList>
    </citation>
    <scope>NUCLEOTIDE SEQUENCE [LARGE SCALE GENOMIC DNA]</scope>
    <source>
        <strain evidence="1 2">CMW 5346</strain>
    </source>
</reference>
<organism evidence="1 2">
    <name type="scientific">Sporothrix stenoceras</name>
    <dbReference type="NCBI Taxonomy" id="5173"/>
    <lineage>
        <taxon>Eukaryota</taxon>
        <taxon>Fungi</taxon>
        <taxon>Dikarya</taxon>
        <taxon>Ascomycota</taxon>
        <taxon>Pezizomycotina</taxon>
        <taxon>Sordariomycetes</taxon>
        <taxon>Sordariomycetidae</taxon>
        <taxon>Ophiostomatales</taxon>
        <taxon>Ophiostomataceae</taxon>
        <taxon>Sporothrix</taxon>
    </lineage>
</organism>
<proteinExistence type="predicted"/>
<gene>
    <name evidence="1" type="ORF">Sste5346_003789</name>
</gene>
<keyword evidence="2" id="KW-1185">Reference proteome</keyword>
<evidence type="ECO:0000313" key="1">
    <source>
        <dbReference type="EMBL" id="KAL1897937.1"/>
    </source>
</evidence>
<sequence length="170" mass="19134">MAVLITVEPVPGYFTRRRVMSAVAALVIIIELINDLEGIVLANLQRWLHHLGVVITLTDGFAARVMARYRNLGSILRQLRPHNTAISRVVAAAAIILEKHSFTLTGDGHWENPFRYIIMGKYADDTAPRIEITPEDVEALADLNNTNQDVILYVHRAIIKDSDYYEREAA</sequence>
<comment type="caution">
    <text evidence="1">The sequence shown here is derived from an EMBL/GenBank/DDBJ whole genome shotgun (WGS) entry which is preliminary data.</text>
</comment>
<dbReference type="Proteomes" id="UP001583186">
    <property type="component" value="Unassembled WGS sequence"/>
</dbReference>